<accession>A0ABQ6M9N8</accession>
<comment type="caution">
    <text evidence="2">The sequence shown here is derived from an EMBL/GenBank/DDBJ whole genome shotgun (WGS) entry which is preliminary data.</text>
</comment>
<evidence type="ECO:0000313" key="2">
    <source>
        <dbReference type="EMBL" id="GMI22279.1"/>
    </source>
</evidence>
<protein>
    <submittedName>
        <fullName evidence="2">Uncharacterized protein</fullName>
    </submittedName>
</protein>
<reference evidence="2 3" key="1">
    <citation type="journal article" date="2023" name="Commun. Biol.">
        <title>Genome analysis of Parmales, the sister group of diatoms, reveals the evolutionary specialization of diatoms from phago-mixotrophs to photoautotrophs.</title>
        <authorList>
            <person name="Ban H."/>
            <person name="Sato S."/>
            <person name="Yoshikawa S."/>
            <person name="Yamada K."/>
            <person name="Nakamura Y."/>
            <person name="Ichinomiya M."/>
            <person name="Sato N."/>
            <person name="Blanc-Mathieu R."/>
            <person name="Endo H."/>
            <person name="Kuwata A."/>
            <person name="Ogata H."/>
        </authorList>
    </citation>
    <scope>NUCLEOTIDE SEQUENCE [LARGE SCALE GENOMIC DNA]</scope>
</reference>
<gene>
    <name evidence="2" type="ORF">TeGR_g10945</name>
</gene>
<feature type="region of interest" description="Disordered" evidence="1">
    <location>
        <begin position="1"/>
        <end position="25"/>
    </location>
</feature>
<dbReference type="EMBL" id="BRYB01000079">
    <property type="protein sequence ID" value="GMI22279.1"/>
    <property type="molecule type" value="Genomic_DNA"/>
</dbReference>
<sequence length="413" mass="43428">MSVAADDEGWDDWDDEEPAPTPVPAAPLQEMKHSLAEYQIGLSDSSHPSLLTCHLAPLLDDMAADMFSYYHSNPSLYEYTLSKELKRLDYTFHPSSCPASSSPFEMIKFGCSHPSPLHHLISAANQSILAPLLTLLYSPPFSSLLLPPAPFLAANFLVPSLSFHIHPTHLTASADITVQYPDLSLATASFQLIYTPVPALGDASLGITCTDVRPTLLPVNVDAALSSLHAAGCFSTTAPPPPSATLAALRKSMLVTTAVVDVSGSHARSLLTAATASLKETVINTIEEGRRDDDEGLFEPPPPAEPNPLDRLTSIPAKPPPPPPPPSDLTIGSALKSVFAPPPAEAPAAPNPLDRLADMPPPKPPPNPLDRLAALPPAAPERAAADLTVGSALKTVGSSLWGGFSSFISEAAA</sequence>
<feature type="compositionally biased region" description="Acidic residues" evidence="1">
    <location>
        <begin position="1"/>
        <end position="18"/>
    </location>
</feature>
<dbReference type="PANTHER" id="PTHR48148">
    <property type="entry name" value="KERATINOCYTE PROLINE-RICH PROTEIN"/>
    <property type="match status" value="1"/>
</dbReference>
<proteinExistence type="predicted"/>
<name>A0ABQ6M9N8_9STRA</name>
<dbReference type="Proteomes" id="UP001165060">
    <property type="component" value="Unassembled WGS sequence"/>
</dbReference>
<feature type="region of interest" description="Disordered" evidence="1">
    <location>
        <begin position="289"/>
        <end position="374"/>
    </location>
</feature>
<feature type="compositionally biased region" description="Pro residues" evidence="1">
    <location>
        <begin position="317"/>
        <end position="327"/>
    </location>
</feature>
<evidence type="ECO:0000313" key="3">
    <source>
        <dbReference type="Proteomes" id="UP001165060"/>
    </source>
</evidence>
<dbReference type="PANTHER" id="PTHR48148:SF2">
    <property type="entry name" value="PA14 DOMAIN-CONTAINING PROTEIN"/>
    <property type="match status" value="1"/>
</dbReference>
<organism evidence="2 3">
    <name type="scientific">Tetraparma gracilis</name>
    <dbReference type="NCBI Taxonomy" id="2962635"/>
    <lineage>
        <taxon>Eukaryota</taxon>
        <taxon>Sar</taxon>
        <taxon>Stramenopiles</taxon>
        <taxon>Ochrophyta</taxon>
        <taxon>Bolidophyceae</taxon>
        <taxon>Parmales</taxon>
        <taxon>Triparmaceae</taxon>
        <taxon>Tetraparma</taxon>
    </lineage>
</organism>
<feature type="compositionally biased region" description="Pro residues" evidence="1">
    <location>
        <begin position="359"/>
        <end position="368"/>
    </location>
</feature>
<feature type="non-terminal residue" evidence="2">
    <location>
        <position position="413"/>
    </location>
</feature>
<evidence type="ECO:0000256" key="1">
    <source>
        <dbReference type="SAM" id="MobiDB-lite"/>
    </source>
</evidence>
<keyword evidence="3" id="KW-1185">Reference proteome</keyword>